<dbReference type="GO" id="GO:0016788">
    <property type="term" value="F:hydrolase activity, acting on ester bonds"/>
    <property type="evidence" value="ECO:0007669"/>
    <property type="project" value="InterPro"/>
</dbReference>
<comment type="caution">
    <text evidence="3">The sequence shown here is derived from an EMBL/GenBank/DDBJ whole genome shotgun (WGS) entry which is preliminary data.</text>
</comment>
<dbReference type="InterPro" id="IPR036514">
    <property type="entry name" value="SGNH_hydro_sf"/>
</dbReference>
<evidence type="ECO:0000256" key="1">
    <source>
        <dbReference type="ARBA" id="ARBA00008668"/>
    </source>
</evidence>
<organism evidence="3 5">
    <name type="scientific">Vanilla planifolia</name>
    <name type="common">Vanilla</name>
    <dbReference type="NCBI Taxonomy" id="51239"/>
    <lineage>
        <taxon>Eukaryota</taxon>
        <taxon>Viridiplantae</taxon>
        <taxon>Streptophyta</taxon>
        <taxon>Embryophyta</taxon>
        <taxon>Tracheophyta</taxon>
        <taxon>Spermatophyta</taxon>
        <taxon>Magnoliopsida</taxon>
        <taxon>Liliopsida</taxon>
        <taxon>Asparagales</taxon>
        <taxon>Orchidaceae</taxon>
        <taxon>Vanilloideae</taxon>
        <taxon>Vanilleae</taxon>
        <taxon>Vanilla</taxon>
    </lineage>
</organism>
<dbReference type="EMBL" id="JADCNM010000011">
    <property type="protein sequence ID" value="KAG0462670.1"/>
    <property type="molecule type" value="Genomic_DNA"/>
</dbReference>
<dbReference type="PANTHER" id="PTHR45642:SF3">
    <property type="entry name" value="OS09G0540400 PROTEIN"/>
    <property type="match status" value="1"/>
</dbReference>
<evidence type="ECO:0000256" key="2">
    <source>
        <dbReference type="SAM" id="SignalP"/>
    </source>
</evidence>
<sequence length="365" mass="40601">MESDPSKLSPPLFLLLFLVSSTHTVISQSTGERPRIPVSAIFAFGDSTVDAGNNDYIATPVKSNFPPYGRDFFTHMPTGRFTNGRLITDFFVSYLGIKQELPPYLDWSLGEQELKTGVSFGSAGSGLDELTAKISDVIPVLDQLDYFRNYIDRIDQMIGMKSREDLIRRAVFILSAGTNDFIAYATVPFRSDVFSVEGYQGFLLEKVKEFIQALSNLGANRIVIAGLPPIGCMPAVITLKARDGIHDRGCISSLNSIAFDYNQKLQAALQEYATSNGVQIFYVDPYKPLIDVIQNPASYGFRKSAEGCCGTGLVEVAVLCNPKSFVCLDASKYIFWDSMHPTEKTYLFIFNSFKPMIDRLLKSYF</sequence>
<dbReference type="InterPro" id="IPR050592">
    <property type="entry name" value="GDSL_lipolytic_enzyme"/>
</dbReference>
<protein>
    <submittedName>
        <fullName evidence="3">Uncharacterized protein</fullName>
    </submittedName>
</protein>
<dbReference type="SUPFAM" id="SSF52266">
    <property type="entry name" value="SGNH hydrolase"/>
    <property type="match status" value="1"/>
</dbReference>
<dbReference type="PANTHER" id="PTHR45642">
    <property type="entry name" value="GDSL ESTERASE/LIPASE EXL3"/>
    <property type="match status" value="1"/>
</dbReference>
<gene>
    <name evidence="4" type="ORF">HPP92_021146</name>
    <name evidence="3" type="ORF">HPP92_021478</name>
</gene>
<name>A0A835PVH0_VANPL</name>
<dbReference type="Proteomes" id="UP000639772">
    <property type="component" value="Chromosome 11"/>
</dbReference>
<evidence type="ECO:0000313" key="5">
    <source>
        <dbReference type="Proteomes" id="UP000636800"/>
    </source>
</evidence>
<dbReference type="EMBL" id="JADCNL010000011">
    <property type="protein sequence ID" value="KAG0461181.1"/>
    <property type="molecule type" value="Genomic_DNA"/>
</dbReference>
<evidence type="ECO:0000313" key="3">
    <source>
        <dbReference type="EMBL" id="KAG0461181.1"/>
    </source>
</evidence>
<dbReference type="Proteomes" id="UP000636800">
    <property type="component" value="Chromosome 11"/>
</dbReference>
<evidence type="ECO:0000313" key="4">
    <source>
        <dbReference type="EMBL" id="KAG0462670.1"/>
    </source>
</evidence>
<dbReference type="OrthoDB" id="1600564at2759"/>
<dbReference type="Gene3D" id="3.40.50.1110">
    <property type="entry name" value="SGNH hydrolase"/>
    <property type="match status" value="1"/>
</dbReference>
<comment type="similarity">
    <text evidence="1">Belongs to the 'GDSL' lipolytic enzyme family.</text>
</comment>
<dbReference type="Pfam" id="PF00657">
    <property type="entry name" value="Lipase_GDSL"/>
    <property type="match status" value="1"/>
</dbReference>
<dbReference type="InterPro" id="IPR035669">
    <property type="entry name" value="SGNH_plant_lipase-like"/>
</dbReference>
<dbReference type="AlphaFoldDB" id="A0A835PVH0"/>
<keyword evidence="5" id="KW-1185">Reference proteome</keyword>
<evidence type="ECO:0000313" key="6">
    <source>
        <dbReference type="Proteomes" id="UP000639772"/>
    </source>
</evidence>
<keyword evidence="2" id="KW-0732">Signal</keyword>
<reference evidence="5 6" key="1">
    <citation type="journal article" date="2020" name="Nat. Food">
        <title>A phased Vanilla planifolia genome enables genetic improvement of flavour and production.</title>
        <authorList>
            <person name="Hasing T."/>
            <person name="Tang H."/>
            <person name="Brym M."/>
            <person name="Khazi F."/>
            <person name="Huang T."/>
            <person name="Chambers A.H."/>
        </authorList>
    </citation>
    <scope>NUCLEOTIDE SEQUENCE [LARGE SCALE GENOMIC DNA]</scope>
    <source>
        <tissue evidence="3">Leaf</tissue>
    </source>
</reference>
<dbReference type="InterPro" id="IPR001087">
    <property type="entry name" value="GDSL"/>
</dbReference>
<feature type="signal peptide" evidence="2">
    <location>
        <begin position="1"/>
        <end position="27"/>
    </location>
</feature>
<dbReference type="CDD" id="cd01837">
    <property type="entry name" value="SGNH_plant_lipase_like"/>
    <property type="match status" value="1"/>
</dbReference>
<feature type="chain" id="PRO_5036240289" evidence="2">
    <location>
        <begin position="28"/>
        <end position="365"/>
    </location>
</feature>
<accession>A0A835PVH0</accession>
<proteinExistence type="inferred from homology"/>